<dbReference type="Gramene" id="rna3200">
    <property type="protein sequence ID" value="RHN79412.1"/>
    <property type="gene ID" value="gene3200"/>
</dbReference>
<evidence type="ECO:0000313" key="1">
    <source>
        <dbReference type="EMBL" id="RHN79412.1"/>
    </source>
</evidence>
<gene>
    <name evidence="1" type="ORF">MtrunA17_Chr1g0177081</name>
</gene>
<name>A0A396JPQ2_MEDTR</name>
<dbReference type="EMBL" id="PSQE01000001">
    <property type="protein sequence ID" value="RHN79412.1"/>
    <property type="molecule type" value="Genomic_DNA"/>
</dbReference>
<protein>
    <submittedName>
        <fullName evidence="1">Uncharacterized protein</fullName>
    </submittedName>
</protein>
<dbReference type="AlphaFoldDB" id="A0A396JPQ2"/>
<dbReference type="Proteomes" id="UP000265566">
    <property type="component" value="Chromosome 1"/>
</dbReference>
<proteinExistence type="predicted"/>
<sequence>MNNFLTHKIYILGSYRVWRICSDAFVIESFTVQDVLCSDEQAGPIP</sequence>
<accession>A0A396JPQ2</accession>
<comment type="caution">
    <text evidence="1">The sequence shown here is derived from an EMBL/GenBank/DDBJ whole genome shotgun (WGS) entry which is preliminary data.</text>
</comment>
<reference evidence="1" key="1">
    <citation type="journal article" date="2018" name="Nat. Plants">
        <title>Whole-genome landscape of Medicago truncatula symbiotic genes.</title>
        <authorList>
            <person name="Pecrix Y."/>
            <person name="Gamas P."/>
            <person name="Carrere S."/>
        </authorList>
    </citation>
    <scope>NUCLEOTIDE SEQUENCE</scope>
    <source>
        <tissue evidence="1">Leaves</tissue>
    </source>
</reference>
<organism evidence="1">
    <name type="scientific">Medicago truncatula</name>
    <name type="common">Barrel medic</name>
    <name type="synonym">Medicago tribuloides</name>
    <dbReference type="NCBI Taxonomy" id="3880"/>
    <lineage>
        <taxon>Eukaryota</taxon>
        <taxon>Viridiplantae</taxon>
        <taxon>Streptophyta</taxon>
        <taxon>Embryophyta</taxon>
        <taxon>Tracheophyta</taxon>
        <taxon>Spermatophyta</taxon>
        <taxon>Magnoliopsida</taxon>
        <taxon>eudicotyledons</taxon>
        <taxon>Gunneridae</taxon>
        <taxon>Pentapetalae</taxon>
        <taxon>rosids</taxon>
        <taxon>fabids</taxon>
        <taxon>Fabales</taxon>
        <taxon>Fabaceae</taxon>
        <taxon>Papilionoideae</taxon>
        <taxon>50 kb inversion clade</taxon>
        <taxon>NPAAA clade</taxon>
        <taxon>Hologalegina</taxon>
        <taxon>IRL clade</taxon>
        <taxon>Trifolieae</taxon>
        <taxon>Medicago</taxon>
    </lineage>
</organism>